<organism evidence="2 3">
    <name type="scientific">Prorocentrum cordatum</name>
    <dbReference type="NCBI Taxonomy" id="2364126"/>
    <lineage>
        <taxon>Eukaryota</taxon>
        <taxon>Sar</taxon>
        <taxon>Alveolata</taxon>
        <taxon>Dinophyceae</taxon>
        <taxon>Prorocentrales</taxon>
        <taxon>Prorocentraceae</taxon>
        <taxon>Prorocentrum</taxon>
    </lineage>
</organism>
<gene>
    <name evidence="2" type="ORF">PCOR1329_LOCUS79081</name>
</gene>
<dbReference type="Proteomes" id="UP001189429">
    <property type="component" value="Unassembled WGS sequence"/>
</dbReference>
<comment type="caution">
    <text evidence="2">The sequence shown here is derived from an EMBL/GenBank/DDBJ whole genome shotgun (WGS) entry which is preliminary data.</text>
</comment>
<sequence length="80" mass="8279">EPAHSTRPARCGCSRPCREPARREAAARLRAAPVAPSAAAGTSCAPPRAGRSRPAAPRRRPLPCSPLPGSLGHPRGGARR</sequence>
<protein>
    <submittedName>
        <fullName evidence="2">Uncharacterized protein</fullName>
    </submittedName>
</protein>
<feature type="non-terminal residue" evidence="2">
    <location>
        <position position="1"/>
    </location>
</feature>
<evidence type="ECO:0000256" key="1">
    <source>
        <dbReference type="SAM" id="MobiDB-lite"/>
    </source>
</evidence>
<accession>A0ABN9XSY0</accession>
<evidence type="ECO:0000313" key="2">
    <source>
        <dbReference type="EMBL" id="CAK0902480.1"/>
    </source>
</evidence>
<name>A0ABN9XSY0_9DINO</name>
<evidence type="ECO:0000313" key="3">
    <source>
        <dbReference type="Proteomes" id="UP001189429"/>
    </source>
</evidence>
<reference evidence="2" key="1">
    <citation type="submission" date="2023-10" db="EMBL/GenBank/DDBJ databases">
        <authorList>
            <person name="Chen Y."/>
            <person name="Shah S."/>
            <person name="Dougan E. K."/>
            <person name="Thang M."/>
            <person name="Chan C."/>
        </authorList>
    </citation>
    <scope>NUCLEOTIDE SEQUENCE [LARGE SCALE GENOMIC DNA]</scope>
</reference>
<keyword evidence="3" id="KW-1185">Reference proteome</keyword>
<feature type="region of interest" description="Disordered" evidence="1">
    <location>
        <begin position="28"/>
        <end position="80"/>
    </location>
</feature>
<proteinExistence type="predicted"/>
<dbReference type="EMBL" id="CAUYUJ010021075">
    <property type="protein sequence ID" value="CAK0902480.1"/>
    <property type="molecule type" value="Genomic_DNA"/>
</dbReference>
<feature type="compositionally biased region" description="Low complexity" evidence="1">
    <location>
        <begin position="28"/>
        <end position="55"/>
    </location>
</feature>
<feature type="non-terminal residue" evidence="2">
    <location>
        <position position="80"/>
    </location>
</feature>